<dbReference type="Proteomes" id="UP000823388">
    <property type="component" value="Chromosome 3N"/>
</dbReference>
<sequence length="338" mass="38357">MDPLNSNIKGTNIVDTDTGVIEDARHRRRERDRARAALMTDEQKEEKNRKRHEAYKRKKCHAQNKENDPVDLNMSNPTTNTAAVCIAPAIDKHTIGSALLEQESDGIMPPLRSNDESIQTRKKHLEANQKLIQGSDRILTPLRSDGKRVGDHKKKYETRINAIGAGDKHGATDEHGAPITSAPDINEHLDGGHHVTPTTSTPIVTEHHTTLSFTEQTTNYIPVDMENHNLSDPCTNVTPVPGYQQLTACADTPSMSVKSCKKKPITDQQRAHINKRRRELYHEKKQSADRCDIERRESIKQRSREAYHAKRRQARCQVKKLSLQRRHVQNVVVPTRKD</sequence>
<feature type="compositionally biased region" description="Basic and acidic residues" evidence="1">
    <location>
        <begin position="31"/>
        <end position="48"/>
    </location>
</feature>
<organism evidence="2 3">
    <name type="scientific">Panicum virgatum</name>
    <name type="common">Blackwell switchgrass</name>
    <dbReference type="NCBI Taxonomy" id="38727"/>
    <lineage>
        <taxon>Eukaryota</taxon>
        <taxon>Viridiplantae</taxon>
        <taxon>Streptophyta</taxon>
        <taxon>Embryophyta</taxon>
        <taxon>Tracheophyta</taxon>
        <taxon>Spermatophyta</taxon>
        <taxon>Magnoliopsida</taxon>
        <taxon>Liliopsida</taxon>
        <taxon>Poales</taxon>
        <taxon>Poaceae</taxon>
        <taxon>PACMAD clade</taxon>
        <taxon>Panicoideae</taxon>
        <taxon>Panicodae</taxon>
        <taxon>Paniceae</taxon>
        <taxon>Panicinae</taxon>
        <taxon>Panicum</taxon>
        <taxon>Panicum sect. Hiantes</taxon>
    </lineage>
</organism>
<accession>A0A8T0U7K8</accession>
<evidence type="ECO:0000313" key="2">
    <source>
        <dbReference type="EMBL" id="KAG2618267.1"/>
    </source>
</evidence>
<evidence type="ECO:0000313" key="3">
    <source>
        <dbReference type="Proteomes" id="UP000823388"/>
    </source>
</evidence>
<proteinExistence type="predicted"/>
<feature type="compositionally biased region" description="Basic residues" evidence="1">
    <location>
        <begin position="49"/>
        <end position="62"/>
    </location>
</feature>
<keyword evidence="3" id="KW-1185">Reference proteome</keyword>
<feature type="region of interest" description="Disordered" evidence="1">
    <location>
        <begin position="23"/>
        <end position="75"/>
    </location>
</feature>
<protein>
    <submittedName>
        <fullName evidence="2">Uncharacterized protein</fullName>
    </submittedName>
</protein>
<gene>
    <name evidence="2" type="ORF">PVAP13_3NG258271</name>
</gene>
<evidence type="ECO:0000256" key="1">
    <source>
        <dbReference type="SAM" id="MobiDB-lite"/>
    </source>
</evidence>
<dbReference type="AlphaFoldDB" id="A0A8T0U7K8"/>
<name>A0A8T0U7K8_PANVG</name>
<reference evidence="2" key="1">
    <citation type="submission" date="2020-05" db="EMBL/GenBank/DDBJ databases">
        <title>WGS assembly of Panicum virgatum.</title>
        <authorList>
            <person name="Lovell J.T."/>
            <person name="Jenkins J."/>
            <person name="Shu S."/>
            <person name="Juenger T.E."/>
            <person name="Schmutz J."/>
        </authorList>
    </citation>
    <scope>NUCLEOTIDE SEQUENCE</scope>
    <source>
        <strain evidence="2">AP13</strain>
    </source>
</reference>
<comment type="caution">
    <text evidence="2">The sequence shown here is derived from an EMBL/GenBank/DDBJ whole genome shotgun (WGS) entry which is preliminary data.</text>
</comment>
<dbReference type="EMBL" id="CM029042">
    <property type="protein sequence ID" value="KAG2618267.1"/>
    <property type="molecule type" value="Genomic_DNA"/>
</dbReference>